<sequence>MTLAERLKNKGYLHPCLPGHFNKIFICLAESKHIIKILQENVSLQ</sequence>
<accession>A0A975GEY0</accession>
<gene>
    <name evidence="1" type="ORF">dnl_09170</name>
</gene>
<evidence type="ECO:0000313" key="2">
    <source>
        <dbReference type="Proteomes" id="UP000663720"/>
    </source>
</evidence>
<dbReference type="KEGG" id="dli:dnl_09170"/>
<dbReference type="AlphaFoldDB" id="A0A975GEY0"/>
<dbReference type="Proteomes" id="UP000663720">
    <property type="component" value="Chromosome"/>
</dbReference>
<evidence type="ECO:0000313" key="1">
    <source>
        <dbReference type="EMBL" id="QTA78687.1"/>
    </source>
</evidence>
<dbReference type="EMBL" id="CP061799">
    <property type="protein sequence ID" value="QTA78687.1"/>
    <property type="molecule type" value="Genomic_DNA"/>
</dbReference>
<keyword evidence="2" id="KW-1185">Reference proteome</keyword>
<protein>
    <submittedName>
        <fullName evidence="1">Uncharacterized protein</fullName>
    </submittedName>
</protein>
<name>A0A975GEY0_9BACT</name>
<organism evidence="1 2">
    <name type="scientific">Desulfonema limicola</name>
    <dbReference type="NCBI Taxonomy" id="45656"/>
    <lineage>
        <taxon>Bacteria</taxon>
        <taxon>Pseudomonadati</taxon>
        <taxon>Thermodesulfobacteriota</taxon>
        <taxon>Desulfobacteria</taxon>
        <taxon>Desulfobacterales</taxon>
        <taxon>Desulfococcaceae</taxon>
        <taxon>Desulfonema</taxon>
    </lineage>
</organism>
<proteinExistence type="predicted"/>
<reference evidence="1" key="1">
    <citation type="journal article" date="2021" name="Microb. Physiol.">
        <title>Proteogenomic Insights into the Physiology of Marine, Sulfate-Reducing, Filamentous Desulfonema limicola and Desulfonema magnum.</title>
        <authorList>
            <person name="Schnaars V."/>
            <person name="Wohlbrand L."/>
            <person name="Scheve S."/>
            <person name="Hinrichs C."/>
            <person name="Reinhardt R."/>
            <person name="Rabus R."/>
        </authorList>
    </citation>
    <scope>NUCLEOTIDE SEQUENCE</scope>
    <source>
        <strain evidence="1">5ac10</strain>
    </source>
</reference>